<evidence type="ECO:0000259" key="4">
    <source>
        <dbReference type="Pfam" id="PF00361"/>
    </source>
</evidence>
<evidence type="ECO:0000256" key="3">
    <source>
        <dbReference type="SAM" id="Phobius"/>
    </source>
</evidence>
<feature type="transmembrane region" description="Helical" evidence="3">
    <location>
        <begin position="379"/>
        <end position="401"/>
    </location>
</feature>
<dbReference type="PANTHER" id="PTHR43373">
    <property type="entry name" value="NA(+)/H(+) ANTIPORTER SUBUNIT"/>
    <property type="match status" value="1"/>
</dbReference>
<feature type="transmembrane region" description="Helical" evidence="3">
    <location>
        <begin position="112"/>
        <end position="139"/>
    </location>
</feature>
<evidence type="ECO:0000256" key="2">
    <source>
        <dbReference type="RuleBase" id="RU000320"/>
    </source>
</evidence>
<dbReference type="RefSeq" id="WP_112156517.1">
    <property type="nucleotide sequence ID" value="NZ_QKRX01000001.1"/>
</dbReference>
<keyword evidence="6" id="KW-1185">Reference proteome</keyword>
<sequence>MSFFGLLPLWVLMTSFLAAIVIFMLPEERHGLRSTLNLVAAVVKIGLIILLIRLVAQQETPEVSLEILPGLSLVLRADALAMLFAGLSSILWLCTTLYAIGYLENSPNRSRFFGYFSLCVASTMGISLAGNLFTFLIFYELLTLSTYPLVVHRGTPQSLKAGRTYLAYTLSGGVVLLVGVALFYAFVGDLAFGQTSQMAEFTETSPIASAIIFLLLIGGMAVKAALFPFHGWLPTAMVAPAPVSALLHAVAVVKAGAFGIIRVIYDVFGIELAWQQGYVLPLSLLASFTILYGSWRALQQTDIKKRLAFSTVSQVSYIVLGVTLLGPIGTVGGLVHLLHQGLMKVTLFFCAGNYAETLGIHKIHELNGTGRRMPMTSAAFTLGALGMIGIPPVAGFISKWYLGTGALAAGMDWVIWVLIGSSLLNAAYFLPVLYRIWFLPQQGQWPHEAFTQWRDTAPLLLIPALITAALSVAAGLFAGSDLSPLSWARLIVIREYQP</sequence>
<dbReference type="PANTHER" id="PTHR43373:SF1">
    <property type="entry name" value="NA(+)_H(+) ANTIPORTER SUBUNIT A"/>
    <property type="match status" value="1"/>
</dbReference>
<feature type="transmembrane region" description="Helical" evidence="3">
    <location>
        <begin position="277"/>
        <end position="295"/>
    </location>
</feature>
<gene>
    <name evidence="5" type="ORF">DN062_00045</name>
</gene>
<feature type="transmembrane region" description="Helical" evidence="3">
    <location>
        <begin position="459"/>
        <end position="479"/>
    </location>
</feature>
<dbReference type="InterPro" id="IPR050616">
    <property type="entry name" value="CPA3_Na-H_Antiporter_A"/>
</dbReference>
<evidence type="ECO:0000256" key="1">
    <source>
        <dbReference type="ARBA" id="ARBA00004127"/>
    </source>
</evidence>
<keyword evidence="3" id="KW-0472">Membrane</keyword>
<reference evidence="5 6" key="1">
    <citation type="submission" date="2018-06" db="EMBL/GenBank/DDBJ databases">
        <title>Nitrincola tibetense sp. nov., isolated from Lake XuguoCo on Tibetan Plateau.</title>
        <authorList>
            <person name="Xing P."/>
        </authorList>
    </citation>
    <scope>NUCLEOTIDE SEQUENCE [LARGE SCALE GENOMIC DNA]</scope>
    <source>
        <strain evidence="6">xg18</strain>
    </source>
</reference>
<name>A0A364NR64_9GAMM</name>
<accession>A0A364NR64</accession>
<feature type="domain" description="NADH:quinone oxidoreductase/Mrp antiporter transmembrane" evidence="4">
    <location>
        <begin position="129"/>
        <end position="422"/>
    </location>
</feature>
<keyword evidence="3" id="KW-1133">Transmembrane helix</keyword>
<proteinExistence type="predicted"/>
<feature type="transmembrane region" description="Helical" evidence="3">
    <location>
        <begin position="79"/>
        <end position="100"/>
    </location>
</feature>
<dbReference type="InterPro" id="IPR001750">
    <property type="entry name" value="ND/Mrp_TM"/>
</dbReference>
<feature type="transmembrane region" description="Helical" evidence="3">
    <location>
        <begin position="413"/>
        <end position="438"/>
    </location>
</feature>
<dbReference type="GO" id="GO:0012505">
    <property type="term" value="C:endomembrane system"/>
    <property type="evidence" value="ECO:0007669"/>
    <property type="project" value="UniProtKB-SubCell"/>
</dbReference>
<dbReference type="Proteomes" id="UP000250744">
    <property type="component" value="Unassembled WGS sequence"/>
</dbReference>
<dbReference type="GO" id="GO:0016020">
    <property type="term" value="C:membrane"/>
    <property type="evidence" value="ECO:0007669"/>
    <property type="project" value="UniProtKB-SubCell"/>
</dbReference>
<feature type="transmembrane region" description="Helical" evidence="3">
    <location>
        <begin position="207"/>
        <end position="233"/>
    </location>
</feature>
<dbReference type="EMBL" id="QKRX01000001">
    <property type="protein sequence ID" value="RAU19522.1"/>
    <property type="molecule type" value="Genomic_DNA"/>
</dbReference>
<feature type="transmembrane region" description="Helical" evidence="3">
    <location>
        <begin position="165"/>
        <end position="187"/>
    </location>
</feature>
<dbReference type="PRINTS" id="PR01434">
    <property type="entry name" value="NADHDHGNASE5"/>
</dbReference>
<evidence type="ECO:0000313" key="6">
    <source>
        <dbReference type="Proteomes" id="UP000250744"/>
    </source>
</evidence>
<feature type="transmembrane region" description="Helical" evidence="3">
    <location>
        <begin position="37"/>
        <end position="56"/>
    </location>
</feature>
<comment type="subcellular location">
    <subcellularLocation>
        <location evidence="1">Endomembrane system</location>
        <topology evidence="1">Multi-pass membrane protein</topology>
    </subcellularLocation>
    <subcellularLocation>
        <location evidence="2">Membrane</location>
        <topology evidence="2">Multi-pass membrane protein</topology>
    </subcellularLocation>
</comment>
<protein>
    <submittedName>
        <fullName evidence="5">Monovalent cation/H+ antiporter subunit D family protein</fullName>
    </submittedName>
</protein>
<keyword evidence="2 3" id="KW-0812">Transmembrane</keyword>
<comment type="caution">
    <text evidence="5">The sequence shown here is derived from an EMBL/GenBank/DDBJ whole genome shotgun (WGS) entry which is preliminary data.</text>
</comment>
<organism evidence="5 6">
    <name type="scientific">Nitrincola tibetensis</name>
    <dbReference type="NCBI Taxonomy" id="2219697"/>
    <lineage>
        <taxon>Bacteria</taxon>
        <taxon>Pseudomonadati</taxon>
        <taxon>Pseudomonadota</taxon>
        <taxon>Gammaproteobacteria</taxon>
        <taxon>Oceanospirillales</taxon>
        <taxon>Oceanospirillaceae</taxon>
        <taxon>Nitrincola</taxon>
    </lineage>
</organism>
<dbReference type="AlphaFoldDB" id="A0A364NR64"/>
<feature type="transmembrane region" description="Helical" evidence="3">
    <location>
        <begin position="245"/>
        <end position="265"/>
    </location>
</feature>
<feature type="transmembrane region" description="Helical" evidence="3">
    <location>
        <begin position="315"/>
        <end position="338"/>
    </location>
</feature>
<feature type="transmembrane region" description="Helical" evidence="3">
    <location>
        <begin position="6"/>
        <end position="25"/>
    </location>
</feature>
<evidence type="ECO:0000313" key="5">
    <source>
        <dbReference type="EMBL" id="RAU19522.1"/>
    </source>
</evidence>
<dbReference type="OrthoDB" id="9811798at2"/>
<dbReference type="Pfam" id="PF00361">
    <property type="entry name" value="Proton_antipo_M"/>
    <property type="match status" value="1"/>
</dbReference>